<evidence type="ECO:0000313" key="6">
    <source>
        <dbReference type="EMBL" id="PQJ28572.1"/>
    </source>
</evidence>
<evidence type="ECO:0000256" key="4">
    <source>
        <dbReference type="ARBA" id="ARBA00022840"/>
    </source>
</evidence>
<feature type="domain" description="Protein kinase" evidence="5">
    <location>
        <begin position="1"/>
        <end position="197"/>
    </location>
</feature>
<dbReference type="GO" id="GO:0004674">
    <property type="term" value="F:protein serine/threonine kinase activity"/>
    <property type="evidence" value="ECO:0007669"/>
    <property type="project" value="TreeGrafter"/>
</dbReference>
<dbReference type="InterPro" id="IPR011009">
    <property type="entry name" value="Kinase-like_dom_sf"/>
</dbReference>
<keyword evidence="3" id="KW-0418">Kinase</keyword>
<dbReference type="SUPFAM" id="SSF56112">
    <property type="entry name" value="Protein kinase-like (PK-like)"/>
    <property type="match status" value="1"/>
</dbReference>
<evidence type="ECO:0000256" key="2">
    <source>
        <dbReference type="ARBA" id="ARBA00022741"/>
    </source>
</evidence>
<proteinExistence type="predicted"/>
<dbReference type="CDD" id="cd14014">
    <property type="entry name" value="STKc_PknB_like"/>
    <property type="match status" value="1"/>
</dbReference>
<dbReference type="PANTHER" id="PTHR43289:SF6">
    <property type="entry name" value="SERINE_THREONINE-PROTEIN KINASE NEKL-3"/>
    <property type="match status" value="1"/>
</dbReference>
<organism evidence="6 7">
    <name type="scientific">Rubritalea profundi</name>
    <dbReference type="NCBI Taxonomy" id="1658618"/>
    <lineage>
        <taxon>Bacteria</taxon>
        <taxon>Pseudomonadati</taxon>
        <taxon>Verrucomicrobiota</taxon>
        <taxon>Verrucomicrobiia</taxon>
        <taxon>Verrucomicrobiales</taxon>
        <taxon>Rubritaleaceae</taxon>
        <taxon>Rubritalea</taxon>
    </lineage>
</organism>
<dbReference type="Gene3D" id="1.10.510.10">
    <property type="entry name" value="Transferase(Phosphotransferase) domain 1"/>
    <property type="match status" value="1"/>
</dbReference>
<evidence type="ECO:0000259" key="5">
    <source>
        <dbReference type="PROSITE" id="PS50011"/>
    </source>
</evidence>
<dbReference type="InterPro" id="IPR000719">
    <property type="entry name" value="Prot_kinase_dom"/>
</dbReference>
<reference evidence="6 7" key="1">
    <citation type="submission" date="2016-12" db="EMBL/GenBank/DDBJ databases">
        <title>Study of bacterial adaptation to deep sea.</title>
        <authorList>
            <person name="Song J."/>
            <person name="Yoshizawa S."/>
            <person name="Kogure K."/>
        </authorList>
    </citation>
    <scope>NUCLEOTIDE SEQUENCE [LARGE SCALE GENOMIC DNA]</scope>
    <source>
        <strain evidence="6 7">SAORIC-165</strain>
    </source>
</reference>
<dbReference type="PROSITE" id="PS00108">
    <property type="entry name" value="PROTEIN_KINASE_ST"/>
    <property type="match status" value="1"/>
</dbReference>
<dbReference type="InterPro" id="IPR008271">
    <property type="entry name" value="Ser/Thr_kinase_AS"/>
</dbReference>
<keyword evidence="4" id="KW-0067">ATP-binding</keyword>
<gene>
    <name evidence="6" type="ORF">BSZ32_08655</name>
</gene>
<dbReference type="AlphaFoldDB" id="A0A2S7U2J0"/>
<dbReference type="Pfam" id="PF00069">
    <property type="entry name" value="Pkinase"/>
    <property type="match status" value="1"/>
</dbReference>
<evidence type="ECO:0000256" key="1">
    <source>
        <dbReference type="ARBA" id="ARBA00022679"/>
    </source>
</evidence>
<name>A0A2S7U2J0_9BACT</name>
<dbReference type="Gene3D" id="3.30.200.20">
    <property type="entry name" value="Phosphorylase Kinase, domain 1"/>
    <property type="match status" value="1"/>
</dbReference>
<dbReference type="GO" id="GO:0005524">
    <property type="term" value="F:ATP binding"/>
    <property type="evidence" value="ECO:0007669"/>
    <property type="project" value="UniProtKB-KW"/>
</dbReference>
<evidence type="ECO:0000256" key="3">
    <source>
        <dbReference type="ARBA" id="ARBA00022777"/>
    </source>
</evidence>
<dbReference type="SMART" id="SM00220">
    <property type="entry name" value="S_TKc"/>
    <property type="match status" value="1"/>
</dbReference>
<comment type="caution">
    <text evidence="6">The sequence shown here is derived from an EMBL/GenBank/DDBJ whole genome shotgun (WGS) entry which is preliminary data.</text>
</comment>
<protein>
    <recommendedName>
        <fullName evidence="5">Protein kinase domain-containing protein</fullName>
    </recommendedName>
</protein>
<keyword evidence="1" id="KW-0808">Transferase</keyword>
<accession>A0A2S7U2J0</accession>
<dbReference type="PROSITE" id="PS50011">
    <property type="entry name" value="PROTEIN_KINASE_DOM"/>
    <property type="match status" value="1"/>
</dbReference>
<dbReference type="OrthoDB" id="6111975at2"/>
<sequence length="197" mass="21730">MGAVFRATQISLDRPMAIKILPYEMGLDPEFSSSFETEAKAMAMLNHPNLVKVFDFGNIEGMLYIVMELAPGRSLYDLIHGKSVEMSEASRLISDMCRGLEHAHDAGLIHRDIKPANVLIDDSAHPKIVDFGLARPLSNTHDGGTIYGTKGYTAPEVLTDPNNIDQRADIFSVGAMLYELLTGQMPPHPYIPCIFPQ</sequence>
<keyword evidence="2" id="KW-0547">Nucleotide-binding</keyword>
<dbReference type="EMBL" id="MQWA01000001">
    <property type="protein sequence ID" value="PQJ28572.1"/>
    <property type="molecule type" value="Genomic_DNA"/>
</dbReference>
<keyword evidence="7" id="KW-1185">Reference proteome</keyword>
<dbReference type="Proteomes" id="UP000239907">
    <property type="component" value="Unassembled WGS sequence"/>
</dbReference>
<dbReference type="PANTHER" id="PTHR43289">
    <property type="entry name" value="MITOGEN-ACTIVATED PROTEIN KINASE KINASE KINASE 20-RELATED"/>
    <property type="match status" value="1"/>
</dbReference>
<evidence type="ECO:0000313" key="7">
    <source>
        <dbReference type="Proteomes" id="UP000239907"/>
    </source>
</evidence>